<name>A0ABR1R875_9PEZI</name>
<keyword evidence="2" id="KW-1185">Reference proteome</keyword>
<dbReference type="EMBL" id="JAQQWI010000018">
    <property type="protein sequence ID" value="KAK8001712.1"/>
    <property type="molecule type" value="Genomic_DNA"/>
</dbReference>
<evidence type="ECO:0000313" key="2">
    <source>
        <dbReference type="Proteomes" id="UP001396898"/>
    </source>
</evidence>
<accession>A0ABR1R875</accession>
<evidence type="ECO:0000313" key="1">
    <source>
        <dbReference type="EMBL" id="KAK8001712.1"/>
    </source>
</evidence>
<dbReference type="Proteomes" id="UP001396898">
    <property type="component" value="Unassembled WGS sequence"/>
</dbReference>
<proteinExistence type="predicted"/>
<sequence>MSRLKNFPQDILLHILRDVVQSQQSNIVFPECQQKDSPHQMKIYYPHSRVTSRYGRKFRAKSHWELVRVWLALNTTCRFMRRIGTEAWYDIVQFAMYSSLPQRLRAHRGEPTQLSLRLHLARIKNLILVDHYAGSPTKLLALPRCLNFFSRLRSCTLVYKYVISRERNGVKPDLPYHRVYRTLEKAVTNPPC</sequence>
<organism evidence="1 2">
    <name type="scientific">Apiospora marii</name>
    <dbReference type="NCBI Taxonomy" id="335849"/>
    <lineage>
        <taxon>Eukaryota</taxon>
        <taxon>Fungi</taxon>
        <taxon>Dikarya</taxon>
        <taxon>Ascomycota</taxon>
        <taxon>Pezizomycotina</taxon>
        <taxon>Sordariomycetes</taxon>
        <taxon>Xylariomycetidae</taxon>
        <taxon>Amphisphaeriales</taxon>
        <taxon>Apiosporaceae</taxon>
        <taxon>Apiospora</taxon>
    </lineage>
</organism>
<protein>
    <submittedName>
        <fullName evidence="1">Uncharacterized protein</fullName>
    </submittedName>
</protein>
<comment type="caution">
    <text evidence="1">The sequence shown here is derived from an EMBL/GenBank/DDBJ whole genome shotgun (WGS) entry which is preliminary data.</text>
</comment>
<gene>
    <name evidence="1" type="ORF">PG991_013934</name>
</gene>
<reference evidence="1 2" key="1">
    <citation type="submission" date="2023-01" db="EMBL/GenBank/DDBJ databases">
        <title>Analysis of 21 Apiospora genomes using comparative genomics revels a genus with tremendous synthesis potential of carbohydrate active enzymes and secondary metabolites.</title>
        <authorList>
            <person name="Sorensen T."/>
        </authorList>
    </citation>
    <scope>NUCLEOTIDE SEQUENCE [LARGE SCALE GENOMIC DNA]</scope>
    <source>
        <strain evidence="1 2">CBS 20057</strain>
    </source>
</reference>